<evidence type="ECO:0000256" key="9">
    <source>
        <dbReference type="ARBA" id="ARBA00049875"/>
    </source>
</evidence>
<evidence type="ECO:0000259" key="12">
    <source>
        <dbReference type="Pfam" id="PF03807"/>
    </source>
</evidence>
<dbReference type="InterPro" id="IPR008927">
    <property type="entry name" value="6-PGluconate_DH-like_C_sf"/>
</dbReference>
<dbReference type="UniPathway" id="UPA00098">
    <property type="reaction ID" value="UER00361"/>
</dbReference>
<dbReference type="EC" id="1.5.1.2" evidence="3"/>
<evidence type="ECO:0000259" key="13">
    <source>
        <dbReference type="Pfam" id="PF14748"/>
    </source>
</evidence>
<feature type="domain" description="Pyrroline-5-carboxylate reductase dimerisation" evidence="13">
    <location>
        <begin position="159"/>
        <end position="263"/>
    </location>
</feature>
<dbReference type="SUPFAM" id="SSF48179">
    <property type="entry name" value="6-phosphogluconate dehydrogenase C-terminal domain-like"/>
    <property type="match status" value="1"/>
</dbReference>
<evidence type="ECO:0000256" key="10">
    <source>
        <dbReference type="PIRSR" id="PIRSR000193-1"/>
    </source>
</evidence>
<keyword evidence="4" id="KW-0963">Cytoplasm</keyword>
<dbReference type="HAMAP" id="MF_01925">
    <property type="entry name" value="P5C_reductase"/>
    <property type="match status" value="1"/>
</dbReference>
<dbReference type="PIRSF" id="PIRSF000193">
    <property type="entry name" value="Pyrrol-5-carb_rd"/>
    <property type="match status" value="1"/>
</dbReference>
<dbReference type="Proteomes" id="UP000694844">
    <property type="component" value="Chromosome 1"/>
</dbReference>
<comment type="catalytic activity">
    <reaction evidence="8">
        <text>L-proline + NADP(+) = (S)-1-pyrroline-5-carboxylate + NADPH + 2 H(+)</text>
        <dbReference type="Rhea" id="RHEA:14109"/>
        <dbReference type="ChEBI" id="CHEBI:15378"/>
        <dbReference type="ChEBI" id="CHEBI:17388"/>
        <dbReference type="ChEBI" id="CHEBI:57783"/>
        <dbReference type="ChEBI" id="CHEBI:58349"/>
        <dbReference type="ChEBI" id="CHEBI:60039"/>
        <dbReference type="EC" id="1.5.1.2"/>
    </reaction>
    <physiologicalReaction direction="right-to-left" evidence="8">
        <dbReference type="Rhea" id="RHEA:14111"/>
    </physiologicalReaction>
</comment>
<evidence type="ECO:0000256" key="7">
    <source>
        <dbReference type="ARBA" id="ARBA00023002"/>
    </source>
</evidence>
<protein>
    <recommendedName>
        <fullName evidence="3">pyrroline-5-carboxylate reductase</fullName>
        <ecNumber evidence="3">1.5.1.2</ecNumber>
    </recommendedName>
</protein>
<feature type="region of interest" description="Disordered" evidence="11">
    <location>
        <begin position="263"/>
        <end position="283"/>
    </location>
</feature>
<dbReference type="InterPro" id="IPR000304">
    <property type="entry name" value="Pyrroline-COOH_reductase"/>
</dbReference>
<gene>
    <name evidence="15" type="primary">LOC111128753</name>
</gene>
<dbReference type="FunFam" id="3.40.50.720:FF:000190">
    <property type="entry name" value="Pyrroline-5-carboxylate reductase"/>
    <property type="match status" value="1"/>
</dbReference>
<dbReference type="Gene3D" id="3.40.50.720">
    <property type="entry name" value="NAD(P)-binding Rossmann-like Domain"/>
    <property type="match status" value="1"/>
</dbReference>
<dbReference type="Gene3D" id="1.10.3730.10">
    <property type="entry name" value="ProC C-terminal domain-like"/>
    <property type="match status" value="1"/>
</dbReference>
<evidence type="ECO:0000256" key="6">
    <source>
        <dbReference type="ARBA" id="ARBA00022650"/>
    </source>
</evidence>
<dbReference type="GeneID" id="111128753"/>
<dbReference type="InterPro" id="IPR029036">
    <property type="entry name" value="P5CR_dimer"/>
</dbReference>
<evidence type="ECO:0000256" key="4">
    <source>
        <dbReference type="ARBA" id="ARBA00022490"/>
    </source>
</evidence>
<comment type="similarity">
    <text evidence="2">Belongs to the pyrroline-5-carboxylate reductase family.</text>
</comment>
<sequence>MSVGFIGAGRMAQALSRGFISKGIVKPQKMMASDTSQEILETMKKQGITTTNCNIELVERCDLVVMAVKPHLVSDILQEISDFFTNEKMFVSIAAGVPLEILETNLPHDARVLRAMPNTACLVHAGATVIAPGKAVRKGDASLVQKLFQTVGLCYVGSEDHLDAVTGLSGSGPAYAFATIESLADGGVKMGLPRDMATKLAAQTLLGAAKMVLDSGKHPGQLKDEVCSPGGTTITAMHELERGGFRGTIMDAVEASALKAKEMGEQEIQKQEERTQEMEDQQQVEEVVKKVEKLKASPQ</sequence>
<organism evidence="14 15">
    <name type="scientific">Crassostrea virginica</name>
    <name type="common">Eastern oyster</name>
    <dbReference type="NCBI Taxonomy" id="6565"/>
    <lineage>
        <taxon>Eukaryota</taxon>
        <taxon>Metazoa</taxon>
        <taxon>Spiralia</taxon>
        <taxon>Lophotrochozoa</taxon>
        <taxon>Mollusca</taxon>
        <taxon>Bivalvia</taxon>
        <taxon>Autobranchia</taxon>
        <taxon>Pteriomorphia</taxon>
        <taxon>Ostreida</taxon>
        <taxon>Ostreoidea</taxon>
        <taxon>Ostreidae</taxon>
        <taxon>Crassostrea</taxon>
    </lineage>
</organism>
<name>A0A8B8DRY1_CRAVI</name>
<feature type="compositionally biased region" description="Basic and acidic residues" evidence="11">
    <location>
        <begin position="263"/>
        <end position="277"/>
    </location>
</feature>
<dbReference type="PANTHER" id="PTHR11645:SF62">
    <property type="entry name" value="PYRROLINE-5-CARBOXYLATE REDUCTASE"/>
    <property type="match status" value="1"/>
</dbReference>
<keyword evidence="5" id="KW-0028">Amino-acid biosynthesis</keyword>
<accession>A0A8B8DRY1</accession>
<feature type="domain" description="Pyrroline-5-carboxylate reductase catalytic N-terminal" evidence="12">
    <location>
        <begin position="3"/>
        <end position="96"/>
    </location>
</feature>
<dbReference type="SUPFAM" id="SSF51735">
    <property type="entry name" value="NAD(P)-binding Rossmann-fold domains"/>
    <property type="match status" value="1"/>
</dbReference>
<dbReference type="Pfam" id="PF14748">
    <property type="entry name" value="P5CR_dimer"/>
    <property type="match status" value="1"/>
</dbReference>
<dbReference type="NCBIfam" id="TIGR00112">
    <property type="entry name" value="proC"/>
    <property type="match status" value="1"/>
</dbReference>
<dbReference type="GO" id="GO:0055129">
    <property type="term" value="P:L-proline biosynthetic process"/>
    <property type="evidence" value="ECO:0007669"/>
    <property type="project" value="UniProtKB-UniPathway"/>
</dbReference>
<keyword evidence="6" id="KW-0641">Proline biosynthesis</keyword>
<keyword evidence="10" id="KW-0521">NADP</keyword>
<evidence type="ECO:0000313" key="14">
    <source>
        <dbReference type="Proteomes" id="UP000694844"/>
    </source>
</evidence>
<evidence type="ECO:0000256" key="5">
    <source>
        <dbReference type="ARBA" id="ARBA00022605"/>
    </source>
</evidence>
<dbReference type="Pfam" id="PF03807">
    <property type="entry name" value="F420_oxidored"/>
    <property type="match status" value="1"/>
</dbReference>
<feature type="binding site" evidence="10">
    <location>
        <begin position="67"/>
        <end position="70"/>
    </location>
    <ligand>
        <name>NADP(+)</name>
        <dbReference type="ChEBI" id="CHEBI:58349"/>
    </ligand>
</feature>
<feature type="binding site" evidence="10">
    <location>
        <begin position="6"/>
        <end position="11"/>
    </location>
    <ligand>
        <name>NADP(+)</name>
        <dbReference type="ChEBI" id="CHEBI:58349"/>
    </ligand>
</feature>
<dbReference type="PANTHER" id="PTHR11645">
    <property type="entry name" value="PYRROLINE-5-CARBOXYLATE REDUCTASE"/>
    <property type="match status" value="1"/>
</dbReference>
<dbReference type="OrthoDB" id="10263291at2759"/>
<evidence type="ECO:0000256" key="2">
    <source>
        <dbReference type="ARBA" id="ARBA00005525"/>
    </source>
</evidence>
<evidence type="ECO:0000256" key="1">
    <source>
        <dbReference type="ARBA" id="ARBA00005205"/>
    </source>
</evidence>
<dbReference type="InterPro" id="IPR028939">
    <property type="entry name" value="P5C_Rdtase_cat_N"/>
</dbReference>
<dbReference type="KEGG" id="cvn:111128753"/>
<evidence type="ECO:0000256" key="3">
    <source>
        <dbReference type="ARBA" id="ARBA00012855"/>
    </source>
</evidence>
<dbReference type="InterPro" id="IPR036291">
    <property type="entry name" value="NAD(P)-bd_dom_sf"/>
</dbReference>
<proteinExistence type="inferred from homology"/>
<dbReference type="RefSeq" id="XP_022330294.1">
    <property type="nucleotide sequence ID" value="XM_022474586.1"/>
</dbReference>
<feature type="binding site" evidence="10">
    <location>
        <position position="54"/>
    </location>
    <ligand>
        <name>NADPH</name>
        <dbReference type="ChEBI" id="CHEBI:57783"/>
    </ligand>
</feature>
<reference evidence="14" key="1">
    <citation type="submission" date="2024-06" db="UniProtKB">
        <authorList>
            <consortium name="RefSeq"/>
        </authorList>
    </citation>
    <scope>NUCLEOTIDE SEQUENCE [LARGE SCALE GENOMIC DNA]</scope>
</reference>
<comment type="catalytic activity">
    <reaction evidence="9">
        <text>L-proline + NAD(+) = (S)-1-pyrroline-5-carboxylate + NADH + 2 H(+)</text>
        <dbReference type="Rhea" id="RHEA:14105"/>
        <dbReference type="ChEBI" id="CHEBI:15378"/>
        <dbReference type="ChEBI" id="CHEBI:17388"/>
        <dbReference type="ChEBI" id="CHEBI:57540"/>
        <dbReference type="ChEBI" id="CHEBI:57945"/>
        <dbReference type="ChEBI" id="CHEBI:60039"/>
        <dbReference type="EC" id="1.5.1.2"/>
    </reaction>
    <physiologicalReaction direction="right-to-left" evidence="9">
        <dbReference type="Rhea" id="RHEA:14107"/>
    </physiologicalReaction>
</comment>
<dbReference type="AlphaFoldDB" id="A0A8B8DRY1"/>
<dbReference type="FunFam" id="1.10.3730.10:FF:000003">
    <property type="entry name" value="Pyrroline-5-carboxylate reductase 1, mitochondrial"/>
    <property type="match status" value="1"/>
</dbReference>
<evidence type="ECO:0000256" key="8">
    <source>
        <dbReference type="ARBA" id="ARBA00049867"/>
    </source>
</evidence>
<evidence type="ECO:0000313" key="15">
    <source>
        <dbReference type="RefSeq" id="XP_022330294.1"/>
    </source>
</evidence>
<keyword evidence="7" id="KW-0560">Oxidoreductase</keyword>
<reference evidence="15" key="2">
    <citation type="submission" date="2025-08" db="UniProtKB">
        <authorList>
            <consortium name="RefSeq"/>
        </authorList>
    </citation>
    <scope>IDENTIFICATION</scope>
    <source>
        <tissue evidence="15">Whole sample</tissue>
    </source>
</reference>
<keyword evidence="14" id="KW-1185">Reference proteome</keyword>
<dbReference type="GO" id="GO:0004735">
    <property type="term" value="F:pyrroline-5-carboxylate reductase activity"/>
    <property type="evidence" value="ECO:0007669"/>
    <property type="project" value="UniProtKB-EC"/>
</dbReference>
<evidence type="ECO:0000256" key="11">
    <source>
        <dbReference type="SAM" id="MobiDB-lite"/>
    </source>
</evidence>
<comment type="pathway">
    <text evidence="1">Amino-acid biosynthesis; L-proline biosynthesis; L-proline from L-glutamate 5-semialdehyde: step 1/1.</text>
</comment>